<organism evidence="2 3">
    <name type="scientific">Gnathostoma spinigerum</name>
    <dbReference type="NCBI Taxonomy" id="75299"/>
    <lineage>
        <taxon>Eukaryota</taxon>
        <taxon>Metazoa</taxon>
        <taxon>Ecdysozoa</taxon>
        <taxon>Nematoda</taxon>
        <taxon>Chromadorea</taxon>
        <taxon>Rhabditida</taxon>
        <taxon>Spirurina</taxon>
        <taxon>Gnathostomatomorpha</taxon>
        <taxon>Gnathostomatoidea</taxon>
        <taxon>Gnathostomatidae</taxon>
        <taxon>Gnathostoma</taxon>
    </lineage>
</organism>
<comment type="similarity">
    <text evidence="1">Belongs to the band 7/mec-2 family. Flotillin subfamily.</text>
</comment>
<sequence>MQSIREEEIKIDVIERHKRITIEEKEAERMEKELVATVKLPAEAEAYRVKTLAEGKKYHDIEEAKANAAATKKLGEANAAVVDAVGKAEAERLLLRAAAFSQYGDVATTALVLEQIPEIARNLTKPLSHTSEVLIVGTNDSITSEIARLSATLPSAVKSVTGFDVSKALSKAFGSDKAVAV</sequence>
<evidence type="ECO:0000256" key="1">
    <source>
        <dbReference type="RuleBase" id="RU366054"/>
    </source>
</evidence>
<dbReference type="PANTHER" id="PTHR13806">
    <property type="entry name" value="FLOTILLIN-RELATED"/>
    <property type="match status" value="1"/>
</dbReference>
<evidence type="ECO:0000313" key="3">
    <source>
        <dbReference type="Proteomes" id="UP001608902"/>
    </source>
</evidence>
<dbReference type="PANTHER" id="PTHR13806:SF46">
    <property type="entry name" value="FLOTILLIN-1-RELATED"/>
    <property type="match status" value="1"/>
</dbReference>
<reference evidence="2 3" key="1">
    <citation type="submission" date="2024-08" db="EMBL/GenBank/DDBJ databases">
        <title>Gnathostoma spinigerum genome.</title>
        <authorList>
            <person name="Gonzalez-Bertolin B."/>
            <person name="Monzon S."/>
            <person name="Zaballos A."/>
            <person name="Jimenez P."/>
            <person name="Dekumyoy P."/>
            <person name="Varona S."/>
            <person name="Cuesta I."/>
            <person name="Sumanam S."/>
            <person name="Adisakwattana P."/>
            <person name="Gasser R.B."/>
            <person name="Hernandez-Gonzalez A."/>
            <person name="Young N.D."/>
            <person name="Perteguer M.J."/>
        </authorList>
    </citation>
    <scope>NUCLEOTIDE SEQUENCE [LARGE SCALE GENOMIC DNA]</scope>
    <source>
        <strain evidence="2">AL3</strain>
        <tissue evidence="2">Liver</tissue>
    </source>
</reference>
<dbReference type="Proteomes" id="UP001608902">
    <property type="component" value="Unassembled WGS sequence"/>
</dbReference>
<name>A0ABD6EL44_9BILA</name>
<comment type="caution">
    <text evidence="2">The sequence shown here is derived from an EMBL/GenBank/DDBJ whole genome shotgun (WGS) entry which is preliminary data.</text>
</comment>
<gene>
    <name evidence="2" type="ORF">AB6A40_007205</name>
</gene>
<evidence type="ECO:0008006" key="4">
    <source>
        <dbReference type="Google" id="ProtNLM"/>
    </source>
</evidence>
<proteinExistence type="inferred from homology"/>
<evidence type="ECO:0000313" key="2">
    <source>
        <dbReference type="EMBL" id="MFH4980496.1"/>
    </source>
</evidence>
<dbReference type="EMBL" id="JBGFUD010005638">
    <property type="protein sequence ID" value="MFH4980496.1"/>
    <property type="molecule type" value="Genomic_DNA"/>
</dbReference>
<keyword evidence="3" id="KW-1185">Reference proteome</keyword>
<dbReference type="AlphaFoldDB" id="A0ABD6EL44"/>
<accession>A0ABD6EL44</accession>
<protein>
    <recommendedName>
        <fullName evidence="4">Flotillin-like</fullName>
    </recommendedName>
</protein>
<dbReference type="InterPro" id="IPR027705">
    <property type="entry name" value="Flotillin_fam"/>
</dbReference>